<dbReference type="RefSeq" id="WP_311387431.1">
    <property type="nucleotide sequence ID" value="NZ_JAVRHU010000002.1"/>
</dbReference>
<evidence type="ECO:0000259" key="2">
    <source>
        <dbReference type="Pfam" id="PF10728"/>
    </source>
</evidence>
<dbReference type="EMBL" id="JAVRHU010000002">
    <property type="protein sequence ID" value="MDT0621303.1"/>
    <property type="molecule type" value="Genomic_DNA"/>
</dbReference>
<feature type="domain" description="DUF2520" evidence="2">
    <location>
        <begin position="121"/>
        <end position="245"/>
    </location>
</feature>
<dbReference type="Pfam" id="PF03807">
    <property type="entry name" value="F420_oxidored"/>
    <property type="match status" value="1"/>
</dbReference>
<dbReference type="PANTHER" id="PTHR40459:SF1">
    <property type="entry name" value="CONSERVED HYPOTHETICAL ALANINE AND LEUCINE RICH PROTEIN"/>
    <property type="match status" value="1"/>
</dbReference>
<comment type="caution">
    <text evidence="3">The sequence shown here is derived from an EMBL/GenBank/DDBJ whole genome shotgun (WGS) entry which is preliminary data.</text>
</comment>
<evidence type="ECO:0000259" key="1">
    <source>
        <dbReference type="Pfam" id="PF03807"/>
    </source>
</evidence>
<sequence length="253" mass="28354">MLKLILIGTGNVASHLFNTFLNSKEVSIEQVFGRNQEKLKKFSKYVPVTSLSSEIKEADIYIIAVSDDVIISVAQLLGNKQGIIAHTSGSVSIKALNHKKAAVFYPLQTFTKNKKIDFSSIPICLEASNKEDLIVLNKLAKNLSNSIFEVSSSQRKKLHLAAVFANNFTNHLFQISKDLCDSEKLPFDILKPLIYETAKKLEDLNPSEAQTGPAKRNDVETMQQHLEQLKDPIHKKLYQLISESIIDSNEKKL</sequence>
<feature type="domain" description="Pyrroline-5-carboxylate reductase catalytic N-terminal" evidence="1">
    <location>
        <begin position="5"/>
        <end position="79"/>
    </location>
</feature>
<dbReference type="InterPro" id="IPR036291">
    <property type="entry name" value="NAD(P)-bd_dom_sf"/>
</dbReference>
<reference evidence="3 4" key="1">
    <citation type="submission" date="2023-09" db="EMBL/GenBank/DDBJ databases">
        <authorList>
            <person name="Rey-Velasco X."/>
        </authorList>
    </citation>
    <scope>NUCLEOTIDE SEQUENCE [LARGE SCALE GENOMIC DNA]</scope>
    <source>
        <strain evidence="3 4">P007</strain>
    </source>
</reference>
<accession>A0ABU3BGP2</accession>
<dbReference type="Pfam" id="PF10728">
    <property type="entry name" value="DUF2520"/>
    <property type="match status" value="1"/>
</dbReference>
<name>A0ABU3BGP2_9FLAO</name>
<dbReference type="InterPro" id="IPR028939">
    <property type="entry name" value="P5C_Rdtase_cat_N"/>
</dbReference>
<organism evidence="3 4">
    <name type="scientific">Croceitalea vernalis</name>
    <dbReference type="NCBI Taxonomy" id="3075599"/>
    <lineage>
        <taxon>Bacteria</taxon>
        <taxon>Pseudomonadati</taxon>
        <taxon>Bacteroidota</taxon>
        <taxon>Flavobacteriia</taxon>
        <taxon>Flavobacteriales</taxon>
        <taxon>Flavobacteriaceae</taxon>
        <taxon>Croceitalea</taxon>
    </lineage>
</organism>
<dbReference type="PANTHER" id="PTHR40459">
    <property type="entry name" value="CONSERVED HYPOTHETICAL ALANINE AND LEUCINE RICH PROTEIN"/>
    <property type="match status" value="1"/>
</dbReference>
<dbReference type="SUPFAM" id="SSF48179">
    <property type="entry name" value="6-phosphogluconate dehydrogenase C-terminal domain-like"/>
    <property type="match status" value="1"/>
</dbReference>
<dbReference type="InterPro" id="IPR008927">
    <property type="entry name" value="6-PGluconate_DH-like_C_sf"/>
</dbReference>
<dbReference type="InterPro" id="IPR037108">
    <property type="entry name" value="TM1727-like_C_sf"/>
</dbReference>
<dbReference type="SUPFAM" id="SSF51735">
    <property type="entry name" value="NAD(P)-binding Rossmann-fold domains"/>
    <property type="match status" value="1"/>
</dbReference>
<protein>
    <submittedName>
        <fullName evidence="3">DUF2520 domain-containing protein</fullName>
    </submittedName>
</protein>
<evidence type="ECO:0000313" key="3">
    <source>
        <dbReference type="EMBL" id="MDT0621303.1"/>
    </source>
</evidence>
<keyword evidence="4" id="KW-1185">Reference proteome</keyword>
<dbReference type="Gene3D" id="1.10.1040.20">
    <property type="entry name" value="ProC-like, C-terminal domain"/>
    <property type="match status" value="1"/>
</dbReference>
<proteinExistence type="predicted"/>
<dbReference type="Proteomes" id="UP001250662">
    <property type="component" value="Unassembled WGS sequence"/>
</dbReference>
<dbReference type="Gene3D" id="3.40.50.720">
    <property type="entry name" value="NAD(P)-binding Rossmann-like Domain"/>
    <property type="match status" value="1"/>
</dbReference>
<dbReference type="InterPro" id="IPR018931">
    <property type="entry name" value="DUF2520"/>
</dbReference>
<evidence type="ECO:0000313" key="4">
    <source>
        <dbReference type="Proteomes" id="UP001250662"/>
    </source>
</evidence>
<gene>
    <name evidence="3" type="ORF">RM520_06690</name>
</gene>